<keyword evidence="1" id="KW-0472">Membrane</keyword>
<comment type="caution">
    <text evidence="2">The sequence shown here is derived from an EMBL/GenBank/DDBJ whole genome shotgun (WGS) entry which is preliminary data.</text>
</comment>
<name>A0A4R6WLE1_9SPHI</name>
<dbReference type="RefSeq" id="WP_133583570.1">
    <property type="nucleotide sequence ID" value="NZ_SNYV01000011.1"/>
</dbReference>
<dbReference type="Proteomes" id="UP000295292">
    <property type="component" value="Unassembled WGS sequence"/>
</dbReference>
<feature type="transmembrane region" description="Helical" evidence="1">
    <location>
        <begin position="130"/>
        <end position="149"/>
    </location>
</feature>
<feature type="transmembrane region" description="Helical" evidence="1">
    <location>
        <begin position="32"/>
        <end position="52"/>
    </location>
</feature>
<gene>
    <name evidence="2" type="ORF">CLV99_1257</name>
</gene>
<evidence type="ECO:0000313" key="2">
    <source>
        <dbReference type="EMBL" id="TDQ79807.1"/>
    </source>
</evidence>
<evidence type="ECO:0000313" key="3">
    <source>
        <dbReference type="Proteomes" id="UP000295292"/>
    </source>
</evidence>
<dbReference type="AlphaFoldDB" id="A0A4R6WLE1"/>
<feature type="transmembrane region" description="Helical" evidence="1">
    <location>
        <begin position="72"/>
        <end position="90"/>
    </location>
</feature>
<proteinExistence type="predicted"/>
<organism evidence="2 3">
    <name type="scientific">Sphingobacterium yanglingense</name>
    <dbReference type="NCBI Taxonomy" id="1437280"/>
    <lineage>
        <taxon>Bacteria</taxon>
        <taxon>Pseudomonadati</taxon>
        <taxon>Bacteroidota</taxon>
        <taxon>Sphingobacteriia</taxon>
        <taxon>Sphingobacteriales</taxon>
        <taxon>Sphingobacteriaceae</taxon>
        <taxon>Sphingobacterium</taxon>
    </lineage>
</organism>
<keyword evidence="3" id="KW-1185">Reference proteome</keyword>
<dbReference type="EMBL" id="SNYV01000011">
    <property type="protein sequence ID" value="TDQ79807.1"/>
    <property type="molecule type" value="Genomic_DNA"/>
</dbReference>
<protein>
    <submittedName>
        <fullName evidence="2">Uncharacterized protein</fullName>
    </submittedName>
</protein>
<sequence length="150" mass="17172">MKIIFLVFFIVLSFFLMFNASAMIEKKRLMIFYGVGMVVTILLFILSPAIAFGISKVATIDYNAIDKLVKSLFLSFLCLFFLNLFILLVVENLINFFIGFHQTNNQANLSKNPIRAVIENKSRILTLTKGVFFVLGQCLPYYGIWIGSYR</sequence>
<keyword evidence="1" id="KW-1133">Transmembrane helix</keyword>
<reference evidence="2 3" key="1">
    <citation type="submission" date="2019-03" db="EMBL/GenBank/DDBJ databases">
        <title>Genomic Encyclopedia of Archaeal and Bacterial Type Strains, Phase II (KMG-II): from individual species to whole genera.</title>
        <authorList>
            <person name="Goeker M."/>
        </authorList>
    </citation>
    <scope>NUCLEOTIDE SEQUENCE [LARGE SCALE GENOMIC DNA]</scope>
    <source>
        <strain evidence="2 3">DSM 28353</strain>
    </source>
</reference>
<evidence type="ECO:0000256" key="1">
    <source>
        <dbReference type="SAM" id="Phobius"/>
    </source>
</evidence>
<accession>A0A4R6WLE1</accession>
<keyword evidence="1" id="KW-0812">Transmembrane</keyword>